<evidence type="ECO:0000313" key="3">
    <source>
        <dbReference type="Proteomes" id="UP000003374"/>
    </source>
</evidence>
<organism evidence="2 3">
    <name type="scientific">Nitrococcus mobilis Nb-231</name>
    <dbReference type="NCBI Taxonomy" id="314278"/>
    <lineage>
        <taxon>Bacteria</taxon>
        <taxon>Pseudomonadati</taxon>
        <taxon>Pseudomonadota</taxon>
        <taxon>Gammaproteobacteria</taxon>
        <taxon>Chromatiales</taxon>
        <taxon>Ectothiorhodospiraceae</taxon>
        <taxon>Nitrococcus</taxon>
    </lineage>
</organism>
<dbReference type="RefSeq" id="WP_005004121.1">
    <property type="nucleotide sequence ID" value="NZ_CH672427.1"/>
</dbReference>
<dbReference type="AlphaFoldDB" id="A4BLF8"/>
<protein>
    <submittedName>
        <fullName evidence="2">Acyl-CoA dehydrogenase</fullName>
    </submittedName>
</protein>
<dbReference type="Pfam" id="PF02771">
    <property type="entry name" value="Acyl-CoA_dh_N"/>
    <property type="match status" value="1"/>
</dbReference>
<evidence type="ECO:0000259" key="1">
    <source>
        <dbReference type="Pfam" id="PF02771"/>
    </source>
</evidence>
<evidence type="ECO:0000313" key="2">
    <source>
        <dbReference type="EMBL" id="EAR23146.1"/>
    </source>
</evidence>
<accession>A4BLF8</accession>
<reference evidence="2 3" key="1">
    <citation type="submission" date="2006-02" db="EMBL/GenBank/DDBJ databases">
        <authorList>
            <person name="Waterbury J."/>
            <person name="Ferriera S."/>
            <person name="Johnson J."/>
            <person name="Kravitz S."/>
            <person name="Halpern A."/>
            <person name="Remington K."/>
            <person name="Beeson K."/>
            <person name="Tran B."/>
            <person name="Rogers Y.-H."/>
            <person name="Friedman R."/>
            <person name="Venter J.C."/>
        </authorList>
    </citation>
    <scope>NUCLEOTIDE SEQUENCE [LARGE SCALE GENOMIC DNA]</scope>
    <source>
        <strain evidence="2 3">Nb-231</strain>
    </source>
</reference>
<dbReference type="PANTHER" id="PTHR43831">
    <property type="entry name" value="ISOBUTYRYL-COA DEHYDROGENASE"/>
    <property type="match status" value="1"/>
</dbReference>
<dbReference type="InterPro" id="IPR013786">
    <property type="entry name" value="AcylCoA_DH/ox_N"/>
</dbReference>
<dbReference type="InterPro" id="IPR009100">
    <property type="entry name" value="AcylCoA_DH/oxidase_NM_dom_sf"/>
</dbReference>
<comment type="caution">
    <text evidence="2">The sequence shown here is derived from an EMBL/GenBank/DDBJ whole genome shotgun (WGS) entry which is preliminary data.</text>
</comment>
<dbReference type="HOGENOM" id="CLU_174585_0_0_6"/>
<dbReference type="STRING" id="314278.NB231_15038"/>
<proteinExistence type="predicted"/>
<dbReference type="PANTHER" id="PTHR43831:SF1">
    <property type="entry name" value="ISOBUTYRYL-COA DEHYDROGENASE, MITOCHONDRIAL"/>
    <property type="match status" value="1"/>
</dbReference>
<dbReference type="EMBL" id="AAOF01000001">
    <property type="protein sequence ID" value="EAR23146.1"/>
    <property type="molecule type" value="Genomic_DNA"/>
</dbReference>
<name>A4BLF8_9GAMM</name>
<dbReference type="Proteomes" id="UP000003374">
    <property type="component" value="Unassembled WGS sequence"/>
</dbReference>
<dbReference type="GO" id="GO:0016627">
    <property type="term" value="F:oxidoreductase activity, acting on the CH-CH group of donors"/>
    <property type="evidence" value="ECO:0007669"/>
    <property type="project" value="InterPro"/>
</dbReference>
<keyword evidence="3" id="KW-1185">Reference proteome</keyword>
<sequence>MDFAPTEDQIAFQDAARDFAHHELAPNAARWDAECVFPKETIALAGELGFCAVYTPQEMGGLGLSRLDASFIFEELAAGCTSTAALNI</sequence>
<dbReference type="eggNOG" id="COG1960">
    <property type="taxonomic scope" value="Bacteria"/>
</dbReference>
<dbReference type="Gene3D" id="1.10.540.10">
    <property type="entry name" value="Acyl-CoA dehydrogenase/oxidase, N-terminal domain"/>
    <property type="match status" value="1"/>
</dbReference>
<dbReference type="SUPFAM" id="SSF56645">
    <property type="entry name" value="Acyl-CoA dehydrogenase NM domain-like"/>
    <property type="match status" value="1"/>
</dbReference>
<dbReference type="InterPro" id="IPR052547">
    <property type="entry name" value="Mito_Isobutyryl-CoADH"/>
</dbReference>
<gene>
    <name evidence="2" type="ORF">NB231_15038</name>
</gene>
<dbReference type="InterPro" id="IPR037069">
    <property type="entry name" value="AcylCoA_DH/ox_N_sf"/>
</dbReference>
<feature type="domain" description="Acyl-CoA dehydrogenase/oxidase N-terminal" evidence="1">
    <location>
        <begin position="6"/>
        <end position="85"/>
    </location>
</feature>
<dbReference type="GO" id="GO:0050660">
    <property type="term" value="F:flavin adenine dinucleotide binding"/>
    <property type="evidence" value="ECO:0007669"/>
    <property type="project" value="InterPro"/>
</dbReference>